<dbReference type="Gene3D" id="3.60.21.10">
    <property type="match status" value="1"/>
</dbReference>
<proteinExistence type="inferred from homology"/>
<dbReference type="EMBL" id="JBHILJ010000004">
    <property type="protein sequence ID" value="MFB5736573.1"/>
    <property type="molecule type" value="Genomic_DNA"/>
</dbReference>
<evidence type="ECO:0000313" key="4">
    <source>
        <dbReference type="EMBL" id="MFB5736573.1"/>
    </source>
</evidence>
<sequence>MIKRIYNKNIKFQKVLFLSFLLAFSVPCSPQSVQLTSGGSSPVKIVAVGDIMSHQTQIDSAYSKECDCWEFSEVFQEVAPIISEADLAVGNLETTLPGDPKQYTGYPQFGAPDSLAKAIKDIGFDVLSTANNHSCDKGKLGVVRTVSVLEDLGIKHLGTYRTKEEYDKNRILQVSVGDLNLVFLDYTYGTNGLEIPAGTVVNLIDKELIAADITLAKKSKPDGIVVMYHFGTEYLHEPDPFQVEMVDHAFQSGADIVLGGHPHSLQRFGKKIVKDKFGLEKERFFIYSLGNFISGQDRRYVDGGIILKFSLSKEDGKLTVSDINYEPVWVYIDRTGSKTQFRLLPVRKYLSNDQPRKLPENAFLRMKQFYKDTTDRLGNPK</sequence>
<dbReference type="CDD" id="cd07381">
    <property type="entry name" value="MPP_CapA"/>
    <property type="match status" value="1"/>
</dbReference>
<dbReference type="Proteomes" id="UP001580391">
    <property type="component" value="Unassembled WGS sequence"/>
</dbReference>
<dbReference type="Pfam" id="PF09587">
    <property type="entry name" value="PGA_cap"/>
    <property type="match status" value="1"/>
</dbReference>
<evidence type="ECO:0000259" key="3">
    <source>
        <dbReference type="SMART" id="SM00854"/>
    </source>
</evidence>
<gene>
    <name evidence="4" type="ORF">ACE5IX_08650</name>
</gene>
<comment type="caution">
    <text evidence="4">The sequence shown here is derived from an EMBL/GenBank/DDBJ whole genome shotgun (WGS) entry which is preliminary data.</text>
</comment>
<keyword evidence="5" id="KW-1185">Reference proteome</keyword>
<feature type="signal peptide" evidence="2">
    <location>
        <begin position="1"/>
        <end position="30"/>
    </location>
</feature>
<dbReference type="InterPro" id="IPR052169">
    <property type="entry name" value="CW_Biosynth-Accessory"/>
</dbReference>
<dbReference type="PANTHER" id="PTHR33393">
    <property type="entry name" value="POLYGLUTAMINE SYNTHESIS ACCESSORY PROTEIN RV0574C-RELATED"/>
    <property type="match status" value="1"/>
</dbReference>
<protein>
    <submittedName>
        <fullName evidence="4">CapA family protein</fullName>
    </submittedName>
</protein>
<organism evidence="4 5">
    <name type="scientific">Leptospira wolffii</name>
    <dbReference type="NCBI Taxonomy" id="409998"/>
    <lineage>
        <taxon>Bacteria</taxon>
        <taxon>Pseudomonadati</taxon>
        <taxon>Spirochaetota</taxon>
        <taxon>Spirochaetia</taxon>
        <taxon>Leptospirales</taxon>
        <taxon>Leptospiraceae</taxon>
        <taxon>Leptospira</taxon>
    </lineage>
</organism>
<evidence type="ECO:0000313" key="5">
    <source>
        <dbReference type="Proteomes" id="UP001580391"/>
    </source>
</evidence>
<feature type="domain" description="Capsule synthesis protein CapA" evidence="3">
    <location>
        <begin position="44"/>
        <end position="296"/>
    </location>
</feature>
<feature type="chain" id="PRO_5046043984" evidence="2">
    <location>
        <begin position="31"/>
        <end position="381"/>
    </location>
</feature>
<keyword evidence="2" id="KW-0732">Signal</keyword>
<dbReference type="SMART" id="SM00854">
    <property type="entry name" value="PGA_cap"/>
    <property type="match status" value="1"/>
</dbReference>
<dbReference type="RefSeq" id="WP_375516993.1">
    <property type="nucleotide sequence ID" value="NZ_JBHILI010000005.1"/>
</dbReference>
<accession>A0ABV5BMQ4</accession>
<evidence type="ECO:0000256" key="1">
    <source>
        <dbReference type="ARBA" id="ARBA00005662"/>
    </source>
</evidence>
<reference evidence="4 5" key="1">
    <citation type="submission" date="2024-09" db="EMBL/GenBank/DDBJ databases">
        <title>Taxonomic and Genotyping Characterization of Leptospira Strains isolated from Multiple Sources in Colombia highlights the importance of intermediate species.</title>
        <authorList>
            <person name="Torres Higuera L."/>
            <person name="Rojas Tapias D."/>
            <person name="Jimenez Velasquez S."/>
            <person name="Renjifo Ibanez C."/>
        </authorList>
    </citation>
    <scope>NUCLEOTIDE SEQUENCE [LARGE SCALE GENOMIC DNA]</scope>
    <source>
        <strain evidence="4 5">Lep080</strain>
    </source>
</reference>
<dbReference type="SUPFAM" id="SSF56300">
    <property type="entry name" value="Metallo-dependent phosphatases"/>
    <property type="match status" value="1"/>
</dbReference>
<evidence type="ECO:0000256" key="2">
    <source>
        <dbReference type="SAM" id="SignalP"/>
    </source>
</evidence>
<comment type="similarity">
    <text evidence="1">Belongs to the CapA family.</text>
</comment>
<dbReference type="InterPro" id="IPR019079">
    <property type="entry name" value="Capsule_synth_CapA"/>
</dbReference>
<dbReference type="InterPro" id="IPR029052">
    <property type="entry name" value="Metallo-depent_PP-like"/>
</dbReference>
<dbReference type="PANTHER" id="PTHR33393:SF12">
    <property type="entry name" value="CAPSULE BIOSYNTHESIS PROTEIN CAPA"/>
    <property type="match status" value="1"/>
</dbReference>
<name>A0ABV5BMQ4_9LEPT</name>